<dbReference type="Proteomes" id="UP000062317">
    <property type="component" value="Unassembled WGS sequence"/>
</dbReference>
<organism evidence="2 3">
    <name type="scientific">Burkholderia territorii</name>
    <dbReference type="NCBI Taxonomy" id="1503055"/>
    <lineage>
        <taxon>Bacteria</taxon>
        <taxon>Pseudomonadati</taxon>
        <taxon>Pseudomonadota</taxon>
        <taxon>Betaproteobacteria</taxon>
        <taxon>Burkholderiales</taxon>
        <taxon>Burkholderiaceae</taxon>
        <taxon>Burkholderia</taxon>
        <taxon>Burkholderia cepacia complex</taxon>
    </lineage>
</organism>
<dbReference type="EMBL" id="LPEQ01000009">
    <property type="protein sequence ID" value="KVV57949.1"/>
    <property type="molecule type" value="Genomic_DNA"/>
</dbReference>
<evidence type="ECO:0000256" key="1">
    <source>
        <dbReference type="SAM" id="MobiDB-lite"/>
    </source>
</evidence>
<keyword evidence="3" id="KW-1185">Reference proteome</keyword>
<sequence length="305" mass="33059">MTPNDKRAFKDALDLAHETARQALPTPAVLGVFWAQLEAYPLDAVLRALSRHVATSEFAPTPASILKHLPKMSDGRPEADEAWAIAIRSADERETVVWTQEIAEAWAIASPVFDGDEIGARMAFKAAYSRIVDRNRGANLPPQWVVSQGFDAQRRIEVVEQAVRAGRLQLTHAQAVVPLLTSDSDPAPAVDVEANLARLKALVAGIGSARSRASLEKSARAREAAADLAEAKRAAVDRVAGLLGAAIDHAERPSLAQWRFCCICEKHGFREQATSSINGADFCDDHRPAPKAPRRASANRDEVRA</sequence>
<dbReference type="AlphaFoldDB" id="A0A105W1J9"/>
<gene>
    <name evidence="2" type="ORF">WT27_23760</name>
</gene>
<accession>A0A105W1J9</accession>
<dbReference type="Gene3D" id="1.10.8.200">
    <property type="entry name" value="Replisome organizer (g39p helicase loader/inhibitor protein)"/>
    <property type="match status" value="1"/>
</dbReference>
<comment type="caution">
    <text evidence="2">The sequence shown here is derived from an EMBL/GenBank/DDBJ whole genome shotgun (WGS) entry which is preliminary data.</text>
</comment>
<name>A0A105W1J9_9BURK</name>
<protein>
    <submittedName>
        <fullName evidence="2">Uncharacterized protein</fullName>
    </submittedName>
</protein>
<evidence type="ECO:0000313" key="3">
    <source>
        <dbReference type="Proteomes" id="UP000062317"/>
    </source>
</evidence>
<evidence type="ECO:0000313" key="2">
    <source>
        <dbReference type="EMBL" id="KVV57949.1"/>
    </source>
</evidence>
<feature type="region of interest" description="Disordered" evidence="1">
    <location>
        <begin position="279"/>
        <end position="305"/>
    </location>
</feature>
<reference evidence="2 3" key="1">
    <citation type="submission" date="2015-11" db="EMBL/GenBank/DDBJ databases">
        <title>Expanding the genomic diversity of Burkholderia species for the development of highly accurate diagnostics.</title>
        <authorList>
            <person name="Sahl J."/>
            <person name="Keim P."/>
            <person name="Wagner D."/>
        </authorList>
    </citation>
    <scope>NUCLEOTIDE SEQUENCE [LARGE SCALE GENOMIC DNA]</scope>
    <source>
        <strain evidence="2 3">MSMB1301WGS</strain>
    </source>
</reference>
<dbReference type="RefSeq" id="WP_060103051.1">
    <property type="nucleotide sequence ID" value="NZ_LPEQ01000009.1"/>
</dbReference>
<proteinExistence type="predicted"/>